<dbReference type="Gene3D" id="3.40.630.30">
    <property type="match status" value="1"/>
</dbReference>
<dbReference type="OrthoDB" id="323926at2"/>
<accession>A0A428WTP7</accession>
<dbReference type="RefSeq" id="WP_020638192.1">
    <property type="nucleotide sequence ID" value="NZ_QHHU01000013.1"/>
</dbReference>
<dbReference type="InterPro" id="IPR023214">
    <property type="entry name" value="HAD_sf"/>
</dbReference>
<proteinExistence type="predicted"/>
<dbReference type="InterPro" id="IPR036412">
    <property type="entry name" value="HAD-like_sf"/>
</dbReference>
<evidence type="ECO:0000313" key="2">
    <source>
        <dbReference type="Proteomes" id="UP000286716"/>
    </source>
</evidence>
<dbReference type="InterPro" id="IPR010037">
    <property type="entry name" value="FkbH_domain"/>
</dbReference>
<evidence type="ECO:0000313" key="1">
    <source>
        <dbReference type="EMBL" id="RSM46436.1"/>
    </source>
</evidence>
<reference evidence="1 2" key="1">
    <citation type="submission" date="2018-05" db="EMBL/GenBank/DDBJ databases">
        <title>Evolution of GPA BGCs.</title>
        <authorList>
            <person name="Waglechner N."/>
            <person name="Wright G.D."/>
        </authorList>
    </citation>
    <scope>NUCLEOTIDE SEQUENCE [LARGE SCALE GENOMIC DNA]</scope>
    <source>
        <strain evidence="1 2">DSM 5908</strain>
    </source>
</reference>
<name>A0A428WTP7_AMYBA</name>
<dbReference type="SUPFAM" id="SSF55729">
    <property type="entry name" value="Acyl-CoA N-acyltransferases (Nat)"/>
    <property type="match status" value="1"/>
</dbReference>
<dbReference type="NCBIfam" id="TIGR01686">
    <property type="entry name" value="FkbH"/>
    <property type="match status" value="1"/>
</dbReference>
<protein>
    <submittedName>
        <fullName evidence="1">HAD-IIIC family phosphatase</fullName>
    </submittedName>
</protein>
<dbReference type="Proteomes" id="UP000286716">
    <property type="component" value="Unassembled WGS sequence"/>
</dbReference>
<dbReference type="InterPro" id="IPR010033">
    <property type="entry name" value="HAD_SF_ppase_IIIC"/>
</dbReference>
<dbReference type="AlphaFoldDB" id="A0A428WTP7"/>
<dbReference type="InterPro" id="IPR016181">
    <property type="entry name" value="Acyl_CoA_acyltransferase"/>
</dbReference>
<sequence length="355" mass="38591">METVKCLVWDLDDTLWRGTLAEGDDVALLPGVADVVRGLDARGILQSVASRNDPQPAMARLAAFGLDGYFVLPQIGWGRKSDAVRAVAGELGFAHRAMAFVDDRPAELAEVSFELPEVRTYPAAAATKLLQRPEFTPAAITDDARHRRERYQAGFRRDSARAEFAGPDDEFLRSLGIVLRIDHATETDLARLEELTRRTSQMNATGVPYSEAALRGLLGEPDHDVLVLTLTDRFGPSGAVGLALVHRHPRVWHLKLLATSCRVVGCGVGAVALRWLADRAAAADVHLVADFRRTDRNRIMEIGYRFAGFSPAGCACAAVLAGHEDTGIERFHLVPRAQPASAVMTVLGPKWTVAS</sequence>
<dbReference type="EMBL" id="QHHU01000013">
    <property type="protein sequence ID" value="RSM46436.1"/>
    <property type="molecule type" value="Genomic_DNA"/>
</dbReference>
<organism evidence="1 2">
    <name type="scientific">Amycolatopsis balhimycina DSM 5908</name>
    <dbReference type="NCBI Taxonomy" id="1081091"/>
    <lineage>
        <taxon>Bacteria</taxon>
        <taxon>Bacillati</taxon>
        <taxon>Actinomycetota</taxon>
        <taxon>Actinomycetes</taxon>
        <taxon>Pseudonocardiales</taxon>
        <taxon>Pseudonocardiaceae</taxon>
        <taxon>Amycolatopsis</taxon>
    </lineage>
</organism>
<dbReference type="Gene3D" id="3.40.50.1000">
    <property type="entry name" value="HAD superfamily/HAD-like"/>
    <property type="match status" value="1"/>
</dbReference>
<gene>
    <name evidence="1" type="ORF">DMA12_11705</name>
</gene>
<dbReference type="SUPFAM" id="SSF56784">
    <property type="entry name" value="HAD-like"/>
    <property type="match status" value="1"/>
</dbReference>
<comment type="caution">
    <text evidence="1">The sequence shown here is derived from an EMBL/GenBank/DDBJ whole genome shotgun (WGS) entry which is preliminary data.</text>
</comment>
<dbReference type="NCBIfam" id="TIGR01681">
    <property type="entry name" value="HAD-SF-IIIC"/>
    <property type="match status" value="1"/>
</dbReference>
<keyword evidence="2" id="KW-1185">Reference proteome</keyword>